<dbReference type="OrthoDB" id="10006973at2759"/>
<evidence type="ECO:0000256" key="2">
    <source>
        <dbReference type="ARBA" id="ARBA00022741"/>
    </source>
</evidence>
<dbReference type="EMBL" id="HAAD01001240">
    <property type="protein sequence ID" value="CDG67472.1"/>
    <property type="molecule type" value="mRNA"/>
</dbReference>
<dbReference type="KEGG" id="hmg:100199238"/>
<dbReference type="GO" id="GO:0003924">
    <property type="term" value="F:GTPase activity"/>
    <property type="evidence" value="ECO:0007669"/>
    <property type="project" value="InterPro"/>
</dbReference>
<dbReference type="PROSITE" id="PS51417">
    <property type="entry name" value="ARF"/>
    <property type="match status" value="1"/>
</dbReference>
<dbReference type="OMA" id="FPQETNS"/>
<evidence type="ECO:0000256" key="1">
    <source>
        <dbReference type="ARBA" id="ARBA00006270"/>
    </source>
</evidence>
<sequence>MSFKQNKADSHLAAKTFKIIIIGDANVGKTCLTMRICNGTFPQKTESTIGVDFKEKIVKVQDELIKLQFWDSAGQERFRHSLVPHYYRNVHAVVFVYDVTKKSSFLNLSKWLEEFQVNVNANLDIPRIIIGNKCDLHANREVSSSEANMVASNFGIELWETSAKSEFEVERVEQIFQNLAETLKFKSATVEFPPSMSRVNTIEQSNGLKLTSSSYDLSSYKNTSKYIQEKKQKKCCGS</sequence>
<dbReference type="FunFam" id="3.40.50.300:FF:002685">
    <property type="entry name" value="RAB33A, member RAS oncogene family"/>
    <property type="match status" value="1"/>
</dbReference>
<keyword evidence="2" id="KW-0547">Nucleotide-binding</keyword>
<protein>
    <submittedName>
        <fullName evidence="3">Ras-related protein Rab-33B</fullName>
    </submittedName>
</protein>
<dbReference type="SMART" id="SM00174">
    <property type="entry name" value="RHO"/>
    <property type="match status" value="1"/>
</dbReference>
<dbReference type="PROSITE" id="PS51420">
    <property type="entry name" value="RHO"/>
    <property type="match status" value="1"/>
</dbReference>
<proteinExistence type="evidence at transcript level"/>
<dbReference type="InterPro" id="IPR001806">
    <property type="entry name" value="Small_GTPase"/>
</dbReference>
<dbReference type="PROSITE" id="PS51419">
    <property type="entry name" value="RAB"/>
    <property type="match status" value="1"/>
</dbReference>
<dbReference type="InterPro" id="IPR027417">
    <property type="entry name" value="P-loop_NTPase"/>
</dbReference>
<dbReference type="PRINTS" id="PR00449">
    <property type="entry name" value="RASTRNSFRMNG"/>
</dbReference>
<dbReference type="Pfam" id="PF00071">
    <property type="entry name" value="Ras"/>
    <property type="match status" value="1"/>
</dbReference>
<name>T2M6A0_HYDVU</name>
<organism evidence="3">
    <name type="scientific">Hydra vulgaris</name>
    <name type="common">Hydra</name>
    <name type="synonym">Hydra attenuata</name>
    <dbReference type="NCBI Taxonomy" id="6087"/>
    <lineage>
        <taxon>Eukaryota</taxon>
        <taxon>Metazoa</taxon>
        <taxon>Cnidaria</taxon>
        <taxon>Hydrozoa</taxon>
        <taxon>Hydroidolina</taxon>
        <taxon>Anthoathecata</taxon>
        <taxon>Aplanulata</taxon>
        <taxon>Hydridae</taxon>
        <taxon>Hydra</taxon>
    </lineage>
</organism>
<dbReference type="SMART" id="SM00176">
    <property type="entry name" value="RAN"/>
    <property type="match status" value="1"/>
</dbReference>
<dbReference type="AlphaFoldDB" id="T2M6A0"/>
<gene>
    <name evidence="3" type="primary">RAB33B</name>
</gene>
<dbReference type="PROSITE" id="PS51421">
    <property type="entry name" value="RAS"/>
    <property type="match status" value="1"/>
</dbReference>
<dbReference type="PANTHER" id="PTHR47978">
    <property type="match status" value="1"/>
</dbReference>
<dbReference type="SMART" id="SM00175">
    <property type="entry name" value="RAB"/>
    <property type="match status" value="1"/>
</dbReference>
<dbReference type="GO" id="GO:0005525">
    <property type="term" value="F:GTP binding"/>
    <property type="evidence" value="ECO:0007669"/>
    <property type="project" value="InterPro"/>
</dbReference>
<dbReference type="SUPFAM" id="SSF52540">
    <property type="entry name" value="P-loop containing nucleoside triphosphate hydrolases"/>
    <property type="match status" value="1"/>
</dbReference>
<evidence type="ECO:0000313" key="3">
    <source>
        <dbReference type="EMBL" id="CDG67472.1"/>
    </source>
</evidence>
<accession>T2M6A0</accession>
<dbReference type="InterPro" id="IPR005225">
    <property type="entry name" value="Small_GTP-bd"/>
</dbReference>
<dbReference type="NCBIfam" id="TIGR00231">
    <property type="entry name" value="small_GTP"/>
    <property type="match status" value="1"/>
</dbReference>
<dbReference type="SMART" id="SM00173">
    <property type="entry name" value="RAS"/>
    <property type="match status" value="1"/>
</dbReference>
<dbReference type="Gene3D" id="3.40.50.300">
    <property type="entry name" value="P-loop containing nucleotide triphosphate hydrolases"/>
    <property type="match status" value="1"/>
</dbReference>
<comment type="similarity">
    <text evidence="1">Belongs to the small GTPase superfamily. Rab family.</text>
</comment>
<reference evidence="3" key="1">
    <citation type="journal article" date="2013" name="Genome Biol. Evol.">
        <title>Punctuated emergences of genetic and phenotypic innovations in eumetazoan, bilaterian, euteleostome, and hominidae ancestors.</title>
        <authorList>
            <person name="Wenger Y."/>
            <person name="Galliot B."/>
        </authorList>
    </citation>
    <scope>NUCLEOTIDE SEQUENCE</scope>
    <source>
        <tissue evidence="3">Whole animals</tissue>
    </source>
</reference>